<sequence>MSIHHSYKEPEGVTPAEPAGEHDFNVVEDMDEVQAVEGQLEEGLAEKSQVEEESQVERIIEMEDGRQLSGNGAYTLYGGGTQGVEVVTQVGNVGQPISWASDSIVTQSWVISLMDAFDWGSRDLSHLEFLSL</sequence>
<dbReference type="EMBL" id="CM046399">
    <property type="protein sequence ID" value="KAI8526638.1"/>
    <property type="molecule type" value="Genomic_DNA"/>
</dbReference>
<reference evidence="1" key="1">
    <citation type="submission" date="2022-02" db="EMBL/GenBank/DDBJ databases">
        <title>Plant Genome Project.</title>
        <authorList>
            <person name="Zhang R.-G."/>
        </authorList>
    </citation>
    <scope>NUCLEOTIDE SEQUENCE</scope>
    <source>
        <strain evidence="1">AT1</strain>
    </source>
</reference>
<name>A0ACC0LD13_RHOML</name>
<keyword evidence="2" id="KW-1185">Reference proteome</keyword>
<comment type="caution">
    <text evidence="1">The sequence shown here is derived from an EMBL/GenBank/DDBJ whole genome shotgun (WGS) entry which is preliminary data.</text>
</comment>
<organism evidence="1 2">
    <name type="scientific">Rhododendron molle</name>
    <name type="common">Chinese azalea</name>
    <name type="synonym">Azalea mollis</name>
    <dbReference type="NCBI Taxonomy" id="49168"/>
    <lineage>
        <taxon>Eukaryota</taxon>
        <taxon>Viridiplantae</taxon>
        <taxon>Streptophyta</taxon>
        <taxon>Embryophyta</taxon>
        <taxon>Tracheophyta</taxon>
        <taxon>Spermatophyta</taxon>
        <taxon>Magnoliopsida</taxon>
        <taxon>eudicotyledons</taxon>
        <taxon>Gunneridae</taxon>
        <taxon>Pentapetalae</taxon>
        <taxon>asterids</taxon>
        <taxon>Ericales</taxon>
        <taxon>Ericaceae</taxon>
        <taxon>Ericoideae</taxon>
        <taxon>Rhodoreae</taxon>
        <taxon>Rhododendron</taxon>
    </lineage>
</organism>
<protein>
    <submittedName>
        <fullName evidence="1">Uncharacterized protein</fullName>
    </submittedName>
</protein>
<dbReference type="Proteomes" id="UP001062846">
    <property type="component" value="Chromosome 12"/>
</dbReference>
<gene>
    <name evidence="1" type="ORF">RHMOL_Rhmol12G0011300</name>
</gene>
<evidence type="ECO:0000313" key="1">
    <source>
        <dbReference type="EMBL" id="KAI8526638.1"/>
    </source>
</evidence>
<evidence type="ECO:0000313" key="2">
    <source>
        <dbReference type="Proteomes" id="UP001062846"/>
    </source>
</evidence>
<accession>A0ACC0LD13</accession>
<proteinExistence type="predicted"/>